<feature type="region of interest" description="Disordered" evidence="1">
    <location>
        <begin position="170"/>
        <end position="225"/>
    </location>
</feature>
<evidence type="ECO:0000256" key="1">
    <source>
        <dbReference type="SAM" id="MobiDB-lite"/>
    </source>
</evidence>
<accession>A0AA39JMB2</accession>
<feature type="region of interest" description="Disordered" evidence="1">
    <location>
        <begin position="323"/>
        <end position="385"/>
    </location>
</feature>
<name>A0AA39JMB2_9AGAR</name>
<feature type="compositionally biased region" description="Pro residues" evidence="1">
    <location>
        <begin position="331"/>
        <end position="342"/>
    </location>
</feature>
<protein>
    <submittedName>
        <fullName evidence="2">Uncharacterized protein</fullName>
    </submittedName>
</protein>
<feature type="region of interest" description="Disordered" evidence="1">
    <location>
        <begin position="1"/>
        <end position="25"/>
    </location>
</feature>
<dbReference type="EMBL" id="JAUEPT010000024">
    <property type="protein sequence ID" value="KAK0443008.1"/>
    <property type="molecule type" value="Genomic_DNA"/>
</dbReference>
<comment type="caution">
    <text evidence="2">The sequence shown here is derived from an EMBL/GenBank/DDBJ whole genome shotgun (WGS) entry which is preliminary data.</text>
</comment>
<dbReference type="Proteomes" id="UP001175226">
    <property type="component" value="Unassembled WGS sequence"/>
</dbReference>
<dbReference type="AlphaFoldDB" id="A0AA39JMB2"/>
<gene>
    <name evidence="2" type="ORF">EV421DRAFT_1736056</name>
</gene>
<sequence>MLPTSQPKLSTHTHTSTTPLPLTPNTLDSLLSTSSAPYIAGPNEWNTPGPSDWDILPTSTIRSGSLPWINLSTSSRSLSTAIPVSSVSHIPDVIREDDVSSMGTSSGQLPPTLLPDREWSSRLEEMPKLQDISHTVHSPSALLGLNPRARMEIPESPTSPLSEQPCLLPITLQTTPSPTPRSPVPPQPTTPTSPVPSRALSPQYAPGTSPMESLEASPLPPPTQIPTMDLDKAVWRYLTRRLPLVPPILQNTSVNDLFHHFTSSLPEDPTWLLMIAGRDYMYYTNEIKISVSYILREEAAVHAASLWNRLHWDNQIEVPPGYQRAKLPADSPKPLPLNPDVPPQHADMPDYPLKPRTHGGGPVGSHPMGGRYAGGADPDGDRGGHADFVMGQVMLHRRARGKHNLRLNQD</sequence>
<feature type="compositionally biased region" description="Pro residues" evidence="1">
    <location>
        <begin position="177"/>
        <end position="194"/>
    </location>
</feature>
<proteinExistence type="predicted"/>
<keyword evidence="3" id="KW-1185">Reference proteome</keyword>
<feature type="compositionally biased region" description="Low complexity" evidence="1">
    <location>
        <begin position="9"/>
        <end position="25"/>
    </location>
</feature>
<reference evidence="2" key="1">
    <citation type="submission" date="2023-06" db="EMBL/GenBank/DDBJ databases">
        <authorList>
            <consortium name="Lawrence Berkeley National Laboratory"/>
            <person name="Ahrendt S."/>
            <person name="Sahu N."/>
            <person name="Indic B."/>
            <person name="Wong-Bajracharya J."/>
            <person name="Merenyi Z."/>
            <person name="Ke H.-M."/>
            <person name="Monk M."/>
            <person name="Kocsube S."/>
            <person name="Drula E."/>
            <person name="Lipzen A."/>
            <person name="Balint B."/>
            <person name="Henrissat B."/>
            <person name="Andreopoulos B."/>
            <person name="Martin F.M."/>
            <person name="Harder C.B."/>
            <person name="Rigling D."/>
            <person name="Ford K.L."/>
            <person name="Foster G.D."/>
            <person name="Pangilinan J."/>
            <person name="Papanicolaou A."/>
            <person name="Barry K."/>
            <person name="LaButti K."/>
            <person name="Viragh M."/>
            <person name="Koriabine M."/>
            <person name="Yan M."/>
            <person name="Riley R."/>
            <person name="Champramary S."/>
            <person name="Plett K.L."/>
            <person name="Tsai I.J."/>
            <person name="Slot J."/>
            <person name="Sipos G."/>
            <person name="Plett J."/>
            <person name="Nagy L.G."/>
            <person name="Grigoriev I.V."/>
        </authorList>
    </citation>
    <scope>NUCLEOTIDE SEQUENCE</scope>
    <source>
        <strain evidence="2">FPL87.14</strain>
    </source>
</reference>
<organism evidence="2 3">
    <name type="scientific">Armillaria borealis</name>
    <dbReference type="NCBI Taxonomy" id="47425"/>
    <lineage>
        <taxon>Eukaryota</taxon>
        <taxon>Fungi</taxon>
        <taxon>Dikarya</taxon>
        <taxon>Basidiomycota</taxon>
        <taxon>Agaricomycotina</taxon>
        <taxon>Agaricomycetes</taxon>
        <taxon>Agaricomycetidae</taxon>
        <taxon>Agaricales</taxon>
        <taxon>Marasmiineae</taxon>
        <taxon>Physalacriaceae</taxon>
        <taxon>Armillaria</taxon>
    </lineage>
</organism>
<evidence type="ECO:0000313" key="2">
    <source>
        <dbReference type="EMBL" id="KAK0443008.1"/>
    </source>
</evidence>
<feature type="compositionally biased region" description="Low complexity" evidence="1">
    <location>
        <begin position="364"/>
        <end position="376"/>
    </location>
</feature>
<evidence type="ECO:0000313" key="3">
    <source>
        <dbReference type="Proteomes" id="UP001175226"/>
    </source>
</evidence>